<sequence length="415" mass="48006">MDGFEIYHKEFLKPLIVTLKMLNQFNVRFCSSEVPFLTRNWRFFYLVPLWILHIISLMSFIVNLIMEGNDPFEEAYMIPICIISFEHSIKMCILIKKREEIRDVITNIGNIWRSTGLTDDQKKTKEEILKKLYNAGLVFNNIGIAVTIQYLMVPLFETLVRRLILKQEVELMLPLTIIYPFEIKTWPLYLVIYGFQVYSLLCAACVYLGFGWLLVVLTCYLNIQFLLLQEDLIHVKPETSNRLSYLPEEEGEITQYWEPSPFGIDDFVRQHQTVILLTDKLNAAVNKITFTIILFATLNISFFAIAVKASAGAVDMVNNFGAIIVIMMNIFILCYCSQLLSSSSSGIALAAGKNLWYKGDLSYQTKIRFIMMRSQKPCSLTSLDFSPIGLETFNKVLKTTWSYFSLASQMYDERY</sequence>
<dbReference type="GO" id="GO:0005549">
    <property type="term" value="F:odorant binding"/>
    <property type="evidence" value="ECO:0007669"/>
    <property type="project" value="InterPro"/>
</dbReference>
<keyword evidence="4" id="KW-0552">Olfaction</keyword>
<feature type="non-terminal residue" evidence="10">
    <location>
        <position position="1"/>
    </location>
</feature>
<evidence type="ECO:0000256" key="3">
    <source>
        <dbReference type="ARBA" id="ARBA00022692"/>
    </source>
</evidence>
<feature type="non-terminal residue" evidence="10">
    <location>
        <position position="415"/>
    </location>
</feature>
<evidence type="ECO:0000256" key="1">
    <source>
        <dbReference type="ARBA" id="ARBA00004141"/>
    </source>
</evidence>
<evidence type="ECO:0000256" key="2">
    <source>
        <dbReference type="ARBA" id="ARBA00022606"/>
    </source>
</evidence>
<evidence type="ECO:0000256" key="8">
    <source>
        <dbReference type="ARBA" id="ARBA00023224"/>
    </source>
</evidence>
<keyword evidence="3 9" id="KW-0812">Transmembrane</keyword>
<feature type="transmembrane region" description="Helical" evidence="9">
    <location>
        <begin position="319"/>
        <end position="340"/>
    </location>
</feature>
<keyword evidence="7" id="KW-0675">Receptor</keyword>
<evidence type="ECO:0000256" key="6">
    <source>
        <dbReference type="ARBA" id="ARBA00023136"/>
    </source>
</evidence>
<protein>
    <submittedName>
        <fullName evidence="10">OBP</fullName>
    </submittedName>
</protein>
<dbReference type="Pfam" id="PF02949">
    <property type="entry name" value="7tm_6"/>
    <property type="match status" value="1"/>
</dbReference>
<keyword evidence="5 9" id="KW-1133">Transmembrane helix</keyword>
<reference evidence="10" key="1">
    <citation type="submission" date="2015-12" db="EMBL/GenBank/DDBJ databases">
        <title>Antennal transcriptome and differential expression of olfactory genes in the yellow peach moth, Conogethes punctiferalis (Guen e) (Lepidoptera: Crambidae).</title>
        <authorList>
            <person name="Du Y."/>
        </authorList>
    </citation>
    <scope>NUCLEOTIDE SEQUENCE</scope>
    <source>
        <tissue evidence="10">Antennae</tissue>
    </source>
</reference>
<feature type="transmembrane region" description="Helical" evidence="9">
    <location>
        <begin position="43"/>
        <end position="64"/>
    </location>
</feature>
<evidence type="ECO:0000256" key="4">
    <source>
        <dbReference type="ARBA" id="ARBA00022725"/>
    </source>
</evidence>
<feature type="transmembrane region" description="Helical" evidence="9">
    <location>
        <begin position="76"/>
        <end position="95"/>
    </location>
</feature>
<keyword evidence="2" id="KW-0716">Sensory transduction</keyword>
<evidence type="ECO:0000256" key="9">
    <source>
        <dbReference type="SAM" id="Phobius"/>
    </source>
</evidence>
<evidence type="ECO:0000256" key="7">
    <source>
        <dbReference type="ARBA" id="ARBA00023170"/>
    </source>
</evidence>
<name>A0A146JYL9_CONPF</name>
<dbReference type="GO" id="GO:0007165">
    <property type="term" value="P:signal transduction"/>
    <property type="evidence" value="ECO:0007669"/>
    <property type="project" value="UniProtKB-KW"/>
</dbReference>
<dbReference type="PANTHER" id="PTHR21137:SF42">
    <property type="entry name" value="ODORANT RECEPTOR 83A"/>
    <property type="match status" value="1"/>
</dbReference>
<evidence type="ECO:0000256" key="5">
    <source>
        <dbReference type="ARBA" id="ARBA00022989"/>
    </source>
</evidence>
<dbReference type="AlphaFoldDB" id="A0A146JYL9"/>
<dbReference type="PANTHER" id="PTHR21137">
    <property type="entry name" value="ODORANT RECEPTOR"/>
    <property type="match status" value="1"/>
</dbReference>
<comment type="subcellular location">
    <subcellularLocation>
        <location evidence="1">Membrane</location>
        <topology evidence="1">Multi-pass membrane protein</topology>
    </subcellularLocation>
</comment>
<keyword evidence="6 9" id="KW-0472">Membrane</keyword>
<evidence type="ECO:0000313" key="10">
    <source>
        <dbReference type="EMBL" id="JAP88586.1"/>
    </source>
</evidence>
<feature type="transmembrane region" description="Helical" evidence="9">
    <location>
        <begin position="132"/>
        <end position="151"/>
    </location>
</feature>
<feature type="transmembrane region" description="Helical" evidence="9">
    <location>
        <begin position="288"/>
        <end position="307"/>
    </location>
</feature>
<dbReference type="InterPro" id="IPR004117">
    <property type="entry name" value="7tm6_olfct_rcpt"/>
</dbReference>
<feature type="transmembrane region" description="Helical" evidence="9">
    <location>
        <begin position="200"/>
        <end position="223"/>
    </location>
</feature>
<accession>A0A146JYL9</accession>
<keyword evidence="8" id="KW-0807">Transducer</keyword>
<dbReference type="GO" id="GO:0005886">
    <property type="term" value="C:plasma membrane"/>
    <property type="evidence" value="ECO:0007669"/>
    <property type="project" value="TreeGrafter"/>
</dbReference>
<organism evidence="10">
    <name type="scientific">Conogethes punctiferalis</name>
    <name type="common">Durian fruit borer</name>
    <name type="synonym">Astura punctiferalis</name>
    <dbReference type="NCBI Taxonomy" id="1133088"/>
    <lineage>
        <taxon>Eukaryota</taxon>
        <taxon>Metazoa</taxon>
        <taxon>Ecdysozoa</taxon>
        <taxon>Arthropoda</taxon>
        <taxon>Hexapoda</taxon>
        <taxon>Insecta</taxon>
        <taxon>Pterygota</taxon>
        <taxon>Neoptera</taxon>
        <taxon>Endopterygota</taxon>
        <taxon>Lepidoptera</taxon>
        <taxon>Glossata</taxon>
        <taxon>Ditrysia</taxon>
        <taxon>Pyraloidea</taxon>
        <taxon>Crambidae</taxon>
        <taxon>Spilomelinae</taxon>
        <taxon>Conogethes</taxon>
    </lineage>
</organism>
<proteinExistence type="evidence at transcript level"/>
<feature type="transmembrane region" description="Helical" evidence="9">
    <location>
        <begin position="171"/>
        <end position="193"/>
    </location>
</feature>
<dbReference type="GO" id="GO:0004984">
    <property type="term" value="F:olfactory receptor activity"/>
    <property type="evidence" value="ECO:0007669"/>
    <property type="project" value="InterPro"/>
</dbReference>
<dbReference type="EMBL" id="GEDO01000040">
    <property type="protein sequence ID" value="JAP88586.1"/>
    <property type="molecule type" value="mRNA"/>
</dbReference>